<evidence type="ECO:0000313" key="1">
    <source>
        <dbReference type="EMBL" id="CAH9106483.1"/>
    </source>
</evidence>
<keyword evidence="2" id="KW-1185">Reference proteome</keyword>
<accession>A0AAV0DPG2</accession>
<proteinExistence type="predicted"/>
<sequence length="207" mass="23439">MKMSKHDAGEEEEETLSLCDLPIYSSSSSSDWEKFSSQSSISSSSTLPSDHFFEFFSEEWSSNNKSNLPPEQIIFFGKLIIPQVGIVPEKENGKRVKRKQRNGSSSLSSKVVGMRESAESLSAPPFWRSRWFQFFFGMGGLPKEMDLRDLRIRQSRRETPSPSSSHGGREKRLWRVIKTLSCGRGGGTQVKAHAIVRQRRPIACLSY</sequence>
<name>A0AAV0DPG2_9ASTE</name>
<dbReference type="PANTHER" id="PTHR34130">
    <property type="entry name" value="OS08G0243800 PROTEIN"/>
    <property type="match status" value="1"/>
</dbReference>
<protein>
    <submittedName>
        <fullName evidence="1">Uncharacterized protein</fullName>
    </submittedName>
</protein>
<dbReference type="AlphaFoldDB" id="A0AAV0DPG2"/>
<dbReference type="PANTHER" id="PTHR34130:SF3">
    <property type="entry name" value="DUF1645 FAMILY PROTEIN"/>
    <property type="match status" value="1"/>
</dbReference>
<dbReference type="EMBL" id="CAMAPF010000137">
    <property type="protein sequence ID" value="CAH9106483.1"/>
    <property type="molecule type" value="Genomic_DNA"/>
</dbReference>
<reference evidence="1" key="1">
    <citation type="submission" date="2022-07" db="EMBL/GenBank/DDBJ databases">
        <authorList>
            <person name="Macas J."/>
            <person name="Novak P."/>
            <person name="Neumann P."/>
        </authorList>
    </citation>
    <scope>NUCLEOTIDE SEQUENCE</scope>
</reference>
<dbReference type="Proteomes" id="UP001152523">
    <property type="component" value="Unassembled WGS sequence"/>
</dbReference>
<comment type="caution">
    <text evidence="1">The sequence shown here is derived from an EMBL/GenBank/DDBJ whole genome shotgun (WGS) entry which is preliminary data.</text>
</comment>
<organism evidence="1 2">
    <name type="scientific">Cuscuta epithymum</name>
    <dbReference type="NCBI Taxonomy" id="186058"/>
    <lineage>
        <taxon>Eukaryota</taxon>
        <taxon>Viridiplantae</taxon>
        <taxon>Streptophyta</taxon>
        <taxon>Embryophyta</taxon>
        <taxon>Tracheophyta</taxon>
        <taxon>Spermatophyta</taxon>
        <taxon>Magnoliopsida</taxon>
        <taxon>eudicotyledons</taxon>
        <taxon>Gunneridae</taxon>
        <taxon>Pentapetalae</taxon>
        <taxon>asterids</taxon>
        <taxon>lamiids</taxon>
        <taxon>Solanales</taxon>
        <taxon>Convolvulaceae</taxon>
        <taxon>Cuscuteae</taxon>
        <taxon>Cuscuta</taxon>
        <taxon>Cuscuta subgen. Cuscuta</taxon>
    </lineage>
</organism>
<evidence type="ECO:0000313" key="2">
    <source>
        <dbReference type="Proteomes" id="UP001152523"/>
    </source>
</evidence>
<gene>
    <name evidence="1" type="ORF">CEPIT_LOCUS17632</name>
</gene>